<proteinExistence type="predicted"/>
<dbReference type="RefSeq" id="WP_406788595.1">
    <property type="nucleotide sequence ID" value="NZ_JBJIAA010000013.1"/>
</dbReference>
<feature type="transmembrane region" description="Helical" evidence="1">
    <location>
        <begin position="208"/>
        <end position="227"/>
    </location>
</feature>
<name>A0ABW8TKC5_9CLOT</name>
<dbReference type="EC" id="2.7.7.65" evidence="3"/>
<dbReference type="SMART" id="SM00267">
    <property type="entry name" value="GGDEF"/>
    <property type="match status" value="1"/>
</dbReference>
<feature type="transmembrane region" description="Helical" evidence="1">
    <location>
        <begin position="66"/>
        <end position="84"/>
    </location>
</feature>
<dbReference type="Proteomes" id="UP001623592">
    <property type="component" value="Unassembled WGS sequence"/>
</dbReference>
<feature type="transmembrane region" description="Helical" evidence="1">
    <location>
        <begin position="145"/>
        <end position="166"/>
    </location>
</feature>
<reference evidence="3 4" key="1">
    <citation type="submission" date="2024-11" db="EMBL/GenBank/DDBJ databases">
        <authorList>
            <person name="Heng Y.C."/>
            <person name="Lim A.C.H."/>
            <person name="Lee J.K.Y."/>
            <person name="Kittelmann S."/>
        </authorList>
    </citation>
    <scope>NUCLEOTIDE SEQUENCE [LARGE SCALE GENOMIC DNA]</scope>
    <source>
        <strain evidence="3 4">WILCCON 0114</strain>
    </source>
</reference>
<dbReference type="InterPro" id="IPR029787">
    <property type="entry name" value="Nucleotide_cyclase"/>
</dbReference>
<dbReference type="GO" id="GO:0052621">
    <property type="term" value="F:diguanylate cyclase activity"/>
    <property type="evidence" value="ECO:0007669"/>
    <property type="project" value="UniProtKB-EC"/>
</dbReference>
<dbReference type="Pfam" id="PF00990">
    <property type="entry name" value="GGDEF"/>
    <property type="match status" value="1"/>
</dbReference>
<comment type="caution">
    <text evidence="3">The sequence shown here is derived from an EMBL/GenBank/DDBJ whole genome shotgun (WGS) entry which is preliminary data.</text>
</comment>
<keyword evidence="1" id="KW-0472">Membrane</keyword>
<evidence type="ECO:0000256" key="1">
    <source>
        <dbReference type="SAM" id="Phobius"/>
    </source>
</evidence>
<dbReference type="PROSITE" id="PS50887">
    <property type="entry name" value="GGDEF"/>
    <property type="match status" value="1"/>
</dbReference>
<dbReference type="InterPro" id="IPR000160">
    <property type="entry name" value="GGDEF_dom"/>
</dbReference>
<dbReference type="SUPFAM" id="SSF55073">
    <property type="entry name" value="Nucleotide cyclase"/>
    <property type="match status" value="1"/>
</dbReference>
<evidence type="ECO:0000259" key="2">
    <source>
        <dbReference type="PROSITE" id="PS50887"/>
    </source>
</evidence>
<dbReference type="Pfam" id="PF16927">
    <property type="entry name" value="HisKA_7TM"/>
    <property type="match status" value="1"/>
</dbReference>
<accession>A0ABW8TKC5</accession>
<dbReference type="Gene3D" id="3.30.70.270">
    <property type="match status" value="1"/>
</dbReference>
<keyword evidence="3" id="KW-0808">Transferase</keyword>
<protein>
    <submittedName>
        <fullName evidence="3">Diguanylate cyclase</fullName>
        <ecNumber evidence="3">2.7.7.65</ecNumber>
    </submittedName>
</protein>
<dbReference type="PANTHER" id="PTHR45138">
    <property type="entry name" value="REGULATORY COMPONENTS OF SENSORY TRANSDUCTION SYSTEM"/>
    <property type="match status" value="1"/>
</dbReference>
<dbReference type="NCBIfam" id="TIGR00254">
    <property type="entry name" value="GGDEF"/>
    <property type="match status" value="1"/>
</dbReference>
<evidence type="ECO:0000313" key="4">
    <source>
        <dbReference type="Proteomes" id="UP001623592"/>
    </source>
</evidence>
<feature type="transmembrane region" description="Helical" evidence="1">
    <location>
        <begin position="32"/>
        <end position="54"/>
    </location>
</feature>
<dbReference type="CDD" id="cd01949">
    <property type="entry name" value="GGDEF"/>
    <property type="match status" value="1"/>
</dbReference>
<feature type="domain" description="GGDEF" evidence="2">
    <location>
        <begin position="398"/>
        <end position="533"/>
    </location>
</feature>
<evidence type="ECO:0000313" key="3">
    <source>
        <dbReference type="EMBL" id="MFL0251945.1"/>
    </source>
</evidence>
<keyword evidence="4" id="KW-1185">Reference proteome</keyword>
<feature type="transmembrane region" description="Helical" evidence="1">
    <location>
        <begin position="6"/>
        <end position="25"/>
    </location>
</feature>
<dbReference type="InterPro" id="IPR031621">
    <property type="entry name" value="HisKA_7TM"/>
</dbReference>
<dbReference type="PANTHER" id="PTHR45138:SF9">
    <property type="entry name" value="DIGUANYLATE CYCLASE DGCM-RELATED"/>
    <property type="match status" value="1"/>
</dbReference>
<dbReference type="InterPro" id="IPR043128">
    <property type="entry name" value="Rev_trsase/Diguanyl_cyclase"/>
</dbReference>
<gene>
    <name evidence="3" type="ORF">ACJDT4_16115</name>
</gene>
<dbReference type="InterPro" id="IPR050469">
    <property type="entry name" value="Diguanylate_Cyclase"/>
</dbReference>
<sequence length="533" mass="62208">MERISNLLSSFLYIETFSILVVAFCSWRRRKALGALPLFFLCLCSAVYAFGYGMEITSTSLRDVNLWGKIEYLGLAFIPSLWIIQAHSLAAKDKKISRTCISILFIIPILTVIFRYTNDYFHLMYRNETLINNGYFYVLSYQKCFWYYLYYIFFYVCMIISIAMYYKAFSKAVGLERHQLKIMVCASISVLFFEGFDQFQIVPLKMDYGAFIMFFVYVVFAYAVYPFDMMHIIPMSREIIFDWVYDGVLVVDTDFNLKDFNYAAKEVFKALDRSIIGTKIESCTREAPEFGKSLKMWCRSKKEYSQENLPESFKEDVFEFSIVSVDNISYFKARPKALYYKGYKIGSTILISNVTKEKNIIFELEKMAKFDQLTGILNRRCFIELVGNKLTELEKQDDKGILFMFDIDYFKQVNDTYGHQAGDYILKEIAYISKSKIRDKDFIGRYGGEEFIAFLPKLTLKEAVSLIESIRAAFENYNFIYEDIPIKVTASFGVSEYCKKESGEYFSYNEIVKNADIALYKAKESGRNRVSVS</sequence>
<keyword evidence="3" id="KW-0548">Nucleotidyltransferase</keyword>
<keyword evidence="1" id="KW-1133">Transmembrane helix</keyword>
<organism evidence="3 4">
    <name type="scientific">Clostridium neuense</name>
    <dbReference type="NCBI Taxonomy" id="1728934"/>
    <lineage>
        <taxon>Bacteria</taxon>
        <taxon>Bacillati</taxon>
        <taxon>Bacillota</taxon>
        <taxon>Clostridia</taxon>
        <taxon>Eubacteriales</taxon>
        <taxon>Clostridiaceae</taxon>
        <taxon>Clostridium</taxon>
    </lineage>
</organism>
<keyword evidence="1" id="KW-0812">Transmembrane</keyword>
<dbReference type="EMBL" id="JBJIAA010000013">
    <property type="protein sequence ID" value="MFL0251945.1"/>
    <property type="molecule type" value="Genomic_DNA"/>
</dbReference>
<feature type="transmembrane region" description="Helical" evidence="1">
    <location>
        <begin position="96"/>
        <end position="116"/>
    </location>
</feature>